<dbReference type="EMBL" id="QRHZ01000029">
    <property type="protein sequence ID" value="RHG12628.1"/>
    <property type="molecule type" value="Genomic_DNA"/>
</dbReference>
<comment type="caution">
    <text evidence="3">The sequence shown here is derived from an EMBL/GenBank/DDBJ whole genome shotgun (WGS) entry which is preliminary data.</text>
</comment>
<dbReference type="InterPro" id="IPR032834">
    <property type="entry name" value="NatK-like_C"/>
</dbReference>
<evidence type="ECO:0000313" key="2">
    <source>
        <dbReference type="EMBL" id="RHG12628.1"/>
    </source>
</evidence>
<sequence>SNHGIGLPSVRRAADKYQGVLSVDTTEPGRFLARVVLYGS</sequence>
<accession>A0A414S6G9</accession>
<organism evidence="3 4">
    <name type="scientific">Blautia obeum</name>
    <dbReference type="NCBI Taxonomy" id="40520"/>
    <lineage>
        <taxon>Bacteria</taxon>
        <taxon>Bacillati</taxon>
        <taxon>Bacillota</taxon>
        <taxon>Clostridia</taxon>
        <taxon>Lachnospirales</taxon>
        <taxon>Lachnospiraceae</taxon>
        <taxon>Blautia</taxon>
    </lineage>
</organism>
<proteinExistence type="predicted"/>
<gene>
    <name evidence="3" type="ORF">DW272_17960</name>
    <name evidence="2" type="ORF">DW272_18280</name>
</gene>
<dbReference type="Pfam" id="PF14501">
    <property type="entry name" value="HATPase_c_5"/>
    <property type="match status" value="1"/>
</dbReference>
<evidence type="ECO:0000259" key="1">
    <source>
        <dbReference type="Pfam" id="PF14501"/>
    </source>
</evidence>
<dbReference type="EMBL" id="QRHZ01000024">
    <property type="protein sequence ID" value="RHG12897.1"/>
    <property type="molecule type" value="Genomic_DNA"/>
</dbReference>
<feature type="non-terminal residue" evidence="3">
    <location>
        <position position="1"/>
    </location>
</feature>
<reference evidence="3 4" key="1">
    <citation type="submission" date="2018-08" db="EMBL/GenBank/DDBJ databases">
        <title>A genome reference for cultivated species of the human gut microbiota.</title>
        <authorList>
            <person name="Zou Y."/>
            <person name="Xue W."/>
            <person name="Luo G."/>
        </authorList>
    </citation>
    <scope>NUCLEOTIDE SEQUENCE [LARGE SCALE GENOMIC DNA]</scope>
    <source>
        <strain evidence="3 4">AM22-9LB</strain>
    </source>
</reference>
<evidence type="ECO:0000313" key="3">
    <source>
        <dbReference type="EMBL" id="RHG12897.1"/>
    </source>
</evidence>
<dbReference type="AlphaFoldDB" id="A0A414S6G9"/>
<evidence type="ECO:0000313" key="4">
    <source>
        <dbReference type="Proteomes" id="UP000284220"/>
    </source>
</evidence>
<feature type="domain" description="Sensor histidine kinase NatK-like C-terminal" evidence="1">
    <location>
        <begin position="2"/>
        <end position="27"/>
    </location>
</feature>
<dbReference type="Proteomes" id="UP000284220">
    <property type="component" value="Unassembled WGS sequence"/>
</dbReference>
<name>A0A414S6G9_9FIRM</name>
<protein>
    <submittedName>
        <fullName evidence="3">GHKL domain-containing protein</fullName>
    </submittedName>
</protein>